<feature type="transmembrane region" description="Helical" evidence="9">
    <location>
        <begin position="361"/>
        <end position="381"/>
    </location>
</feature>
<feature type="transmembrane region" description="Helical" evidence="9">
    <location>
        <begin position="393"/>
        <end position="415"/>
    </location>
</feature>
<evidence type="ECO:0000256" key="3">
    <source>
        <dbReference type="ARBA" id="ARBA00022692"/>
    </source>
</evidence>
<organism evidence="11 12">
    <name type="scientific">Botryosphaeria dothidea</name>
    <dbReference type="NCBI Taxonomy" id="55169"/>
    <lineage>
        <taxon>Eukaryota</taxon>
        <taxon>Fungi</taxon>
        <taxon>Dikarya</taxon>
        <taxon>Ascomycota</taxon>
        <taxon>Pezizomycotina</taxon>
        <taxon>Dothideomycetes</taxon>
        <taxon>Dothideomycetes incertae sedis</taxon>
        <taxon>Botryosphaeriales</taxon>
        <taxon>Botryosphaeriaceae</taxon>
        <taxon>Botryosphaeria</taxon>
    </lineage>
</organism>
<name>A0A8H4IQZ8_9PEZI</name>
<keyword evidence="12" id="KW-1185">Reference proteome</keyword>
<evidence type="ECO:0000256" key="6">
    <source>
        <dbReference type="ARBA" id="ARBA00023002"/>
    </source>
</evidence>
<evidence type="ECO:0000256" key="1">
    <source>
        <dbReference type="ARBA" id="ARBA00004141"/>
    </source>
</evidence>
<feature type="transmembrane region" description="Helical" evidence="9">
    <location>
        <begin position="160"/>
        <end position="177"/>
    </location>
</feature>
<dbReference type="FunFam" id="1.20.1250.20:FF:000065">
    <property type="entry name" value="Putative MFS pantothenate transporter"/>
    <property type="match status" value="1"/>
</dbReference>
<dbReference type="SUPFAM" id="SSF103473">
    <property type="entry name" value="MFS general substrate transporter"/>
    <property type="match status" value="1"/>
</dbReference>
<dbReference type="PANTHER" id="PTHR43791:SF39">
    <property type="entry name" value="TRANSPORTER LIZ1_SEO1, PUTATIVE (AFU_ORTHOLOGUE AFUA_3G00980)-RELATED"/>
    <property type="match status" value="1"/>
</dbReference>
<sequence>MSSSPQRWYHKWSWYDPNEIKEERRLLLKQDFMILTFGCLTFFTKFLDLQAFQNAYVTGMKEDVGMEGNDLQYTTGVFQAGYCAMMIPANLLLTRISPNIMIPFCEVIWGCLTLATAFVDTVDHVYVIRFFSGVFETVAYPGVIYCIGCWYKRSEISRRLSLFYIAGPLGTMFAGYFQSACYTNLNGVHGLAGWRWLFIVCGCLTIPIAIFGAIVFPARPDSPKPSRWLSASEIAMARRRLSSDGNEAPKIRLTSSVVAAVFKSWHWYAFVLLYIVFNQAMITNGQPFSLYLKAHSDVYSPSQINNIPTGQSAVSIVAALGFCYWADVRRNRWLPSLSICLPMVVGSICMAVWYIPVGLKLFAFYVAGLGGALNPLFMSWASEATIHSAEERTVVVSSMNAFGQALLAGLNIVTFPTPKAPRFKFGWYWVMANNIVQVILVLGIAFLHSRQKRQESQVFDGVEVEDPEDGAGDLGPHIISALLQTGLFNVTVISRPTSTSTFPSGVRIHRSDFTEQSLLHAFRGQHAVIDVRAQPDVPAWTATASAAAAAGVRRFIPSDFVLNLDNSACADLYPENRQRCEVRRHLIDLAGKNPGFSWTSVTNGPFLDWGLRTGFLGFDLAAASATLYDSGDATFCTTTLRDVGKAVAGVLLHPKETKNQSVFIASAMTSQNELLQALETETEKKWNVRERINTGESARMGKERQEAGDKSREAIYAFAMAAIFDPVYGSDFSGAATQWNELLGLRARDIMELVGEAIRKSI</sequence>
<keyword evidence="7 9" id="KW-0472">Membrane</keyword>
<comment type="caution">
    <text evidence="11">The sequence shown here is derived from an EMBL/GenBank/DDBJ whole genome shotgun (WGS) entry which is preliminary data.</text>
</comment>
<evidence type="ECO:0000256" key="9">
    <source>
        <dbReference type="SAM" id="Phobius"/>
    </source>
</evidence>
<dbReference type="OrthoDB" id="3639251at2759"/>
<evidence type="ECO:0000256" key="2">
    <source>
        <dbReference type="ARBA" id="ARBA00022448"/>
    </source>
</evidence>
<dbReference type="GO" id="GO:0016020">
    <property type="term" value="C:membrane"/>
    <property type="evidence" value="ECO:0007669"/>
    <property type="project" value="UniProtKB-SubCell"/>
</dbReference>
<protein>
    <submittedName>
        <fullName evidence="11">Major facilitator superfamily transporter</fullName>
    </submittedName>
</protein>
<dbReference type="Gene3D" id="1.20.1250.20">
    <property type="entry name" value="MFS general substrate transporter like domains"/>
    <property type="match status" value="2"/>
</dbReference>
<keyword evidence="2" id="KW-0813">Transport</keyword>
<feature type="transmembrane region" description="Helical" evidence="9">
    <location>
        <begin position="73"/>
        <end position="93"/>
    </location>
</feature>
<reference evidence="11" key="1">
    <citation type="submission" date="2020-04" db="EMBL/GenBank/DDBJ databases">
        <title>Genome Assembly and Annotation of Botryosphaeria dothidea sdau 11-99, a Latent Pathogen of Apple Fruit Ring Rot in China.</title>
        <authorList>
            <person name="Yu C."/>
            <person name="Diao Y."/>
            <person name="Lu Q."/>
            <person name="Zhao J."/>
            <person name="Cui S."/>
            <person name="Peng C."/>
            <person name="He B."/>
            <person name="Liu H."/>
        </authorList>
    </citation>
    <scope>NUCLEOTIDE SEQUENCE [LARGE SCALE GENOMIC DNA]</scope>
    <source>
        <strain evidence="11">Sdau11-99</strain>
    </source>
</reference>
<comment type="similarity">
    <text evidence="8">Belongs to the major facilitator superfamily. Allantoate permease family.</text>
</comment>
<dbReference type="GO" id="GO:0016491">
    <property type="term" value="F:oxidoreductase activity"/>
    <property type="evidence" value="ECO:0007669"/>
    <property type="project" value="UniProtKB-KW"/>
</dbReference>
<keyword evidence="6" id="KW-0560">Oxidoreductase</keyword>
<feature type="transmembrane region" description="Helical" evidence="9">
    <location>
        <begin position="265"/>
        <end position="282"/>
    </location>
</feature>
<comment type="subcellular location">
    <subcellularLocation>
        <location evidence="1">Membrane</location>
        <topology evidence="1">Multi-pass membrane protein</topology>
    </subcellularLocation>
</comment>
<evidence type="ECO:0000313" key="11">
    <source>
        <dbReference type="EMBL" id="KAF4304822.1"/>
    </source>
</evidence>
<dbReference type="AlphaFoldDB" id="A0A8H4IQZ8"/>
<dbReference type="Gene3D" id="3.40.50.720">
    <property type="entry name" value="NAD(P)-binding Rossmann-like Domain"/>
    <property type="match status" value="1"/>
</dbReference>
<gene>
    <name evidence="11" type="ORF">GTA08_BOTSDO08539</name>
</gene>
<evidence type="ECO:0000256" key="8">
    <source>
        <dbReference type="ARBA" id="ARBA00037968"/>
    </source>
</evidence>
<keyword evidence="3 9" id="KW-0812">Transmembrane</keyword>
<accession>A0A8H4IQZ8</accession>
<evidence type="ECO:0000313" key="12">
    <source>
        <dbReference type="Proteomes" id="UP000572817"/>
    </source>
</evidence>
<dbReference type="SUPFAM" id="SSF51735">
    <property type="entry name" value="NAD(P)-binding Rossmann-fold domains"/>
    <property type="match status" value="1"/>
</dbReference>
<dbReference type="InterPro" id="IPR045312">
    <property type="entry name" value="PCBER-like"/>
</dbReference>
<evidence type="ECO:0000259" key="10">
    <source>
        <dbReference type="Pfam" id="PF05368"/>
    </source>
</evidence>
<dbReference type="CDD" id="cd05259">
    <property type="entry name" value="PCBER_SDR_a"/>
    <property type="match status" value="1"/>
</dbReference>
<feature type="transmembrane region" description="Helical" evidence="9">
    <location>
        <begin position="125"/>
        <end position="148"/>
    </location>
</feature>
<keyword evidence="4" id="KW-0521">NADP</keyword>
<evidence type="ECO:0000256" key="7">
    <source>
        <dbReference type="ARBA" id="ARBA00023136"/>
    </source>
</evidence>
<dbReference type="InterPro" id="IPR036291">
    <property type="entry name" value="NAD(P)-bd_dom_sf"/>
</dbReference>
<dbReference type="EMBL" id="WWBZ02000051">
    <property type="protein sequence ID" value="KAF4304822.1"/>
    <property type="molecule type" value="Genomic_DNA"/>
</dbReference>
<dbReference type="Pfam" id="PF07690">
    <property type="entry name" value="MFS_1"/>
    <property type="match status" value="1"/>
</dbReference>
<dbReference type="InterPro" id="IPR036259">
    <property type="entry name" value="MFS_trans_sf"/>
</dbReference>
<feature type="domain" description="NmrA-like" evidence="10">
    <location>
        <begin position="470"/>
        <end position="687"/>
    </location>
</feature>
<evidence type="ECO:0000256" key="4">
    <source>
        <dbReference type="ARBA" id="ARBA00022857"/>
    </source>
</evidence>
<feature type="transmembrane region" description="Helical" evidence="9">
    <location>
        <begin position="427"/>
        <end position="447"/>
    </location>
</feature>
<keyword evidence="5 9" id="KW-1133">Transmembrane helix</keyword>
<feature type="transmembrane region" description="Helical" evidence="9">
    <location>
        <begin position="307"/>
        <end position="326"/>
    </location>
</feature>
<evidence type="ECO:0000256" key="5">
    <source>
        <dbReference type="ARBA" id="ARBA00022989"/>
    </source>
</evidence>
<proteinExistence type="inferred from homology"/>
<dbReference type="PANTHER" id="PTHR43791">
    <property type="entry name" value="PERMEASE-RELATED"/>
    <property type="match status" value="1"/>
</dbReference>
<feature type="transmembrane region" description="Helical" evidence="9">
    <location>
        <begin position="197"/>
        <end position="218"/>
    </location>
</feature>
<dbReference type="InterPro" id="IPR011701">
    <property type="entry name" value="MFS"/>
</dbReference>
<feature type="transmembrane region" description="Helical" evidence="9">
    <location>
        <begin position="333"/>
        <end position="355"/>
    </location>
</feature>
<feature type="transmembrane region" description="Helical" evidence="9">
    <location>
        <begin position="32"/>
        <end position="53"/>
    </location>
</feature>
<dbReference type="GO" id="GO:0022857">
    <property type="term" value="F:transmembrane transporter activity"/>
    <property type="evidence" value="ECO:0007669"/>
    <property type="project" value="InterPro"/>
</dbReference>
<feature type="transmembrane region" description="Helical" evidence="9">
    <location>
        <begin position="100"/>
        <end position="119"/>
    </location>
</feature>
<dbReference type="InterPro" id="IPR008030">
    <property type="entry name" value="NmrA-like"/>
</dbReference>
<dbReference type="Pfam" id="PF05368">
    <property type="entry name" value="NmrA"/>
    <property type="match status" value="1"/>
</dbReference>
<dbReference type="Proteomes" id="UP000572817">
    <property type="component" value="Unassembled WGS sequence"/>
</dbReference>